<organism evidence="2 3">
    <name type="scientific">Pleomassaria siparia CBS 279.74</name>
    <dbReference type="NCBI Taxonomy" id="1314801"/>
    <lineage>
        <taxon>Eukaryota</taxon>
        <taxon>Fungi</taxon>
        <taxon>Dikarya</taxon>
        <taxon>Ascomycota</taxon>
        <taxon>Pezizomycotina</taxon>
        <taxon>Dothideomycetes</taxon>
        <taxon>Pleosporomycetidae</taxon>
        <taxon>Pleosporales</taxon>
        <taxon>Pleomassariaceae</taxon>
        <taxon>Pleomassaria</taxon>
    </lineage>
</organism>
<gene>
    <name evidence="2" type="ORF">K504DRAFT_467895</name>
</gene>
<feature type="region of interest" description="Disordered" evidence="1">
    <location>
        <begin position="1"/>
        <end position="156"/>
    </location>
</feature>
<accession>A0A6G1K7A9</accession>
<dbReference type="AlphaFoldDB" id="A0A6G1K7A9"/>
<feature type="compositionally biased region" description="Low complexity" evidence="1">
    <location>
        <begin position="62"/>
        <end position="84"/>
    </location>
</feature>
<dbReference type="Proteomes" id="UP000799428">
    <property type="component" value="Unassembled WGS sequence"/>
</dbReference>
<proteinExistence type="predicted"/>
<evidence type="ECO:0000313" key="3">
    <source>
        <dbReference type="Proteomes" id="UP000799428"/>
    </source>
</evidence>
<sequence length="168" mass="18281">MGYSTFPMLAGTNVNEPPPPQAAAVSPQFEDPLCHQQHHQQQQQQQQAGQTPFYSPPVPDWSYAASASSSYSPTTSFYESSSGSGQTPFVVYHPQPLKRHANHKKMLSARIDSPTLGVMSPPLLTKRSSSESEQGQEQGQEQEQEQACVRPSQPPSDVVCAASSIIII</sequence>
<evidence type="ECO:0000313" key="2">
    <source>
        <dbReference type="EMBL" id="KAF2708660.1"/>
    </source>
</evidence>
<keyword evidence="3" id="KW-1185">Reference proteome</keyword>
<evidence type="ECO:0000256" key="1">
    <source>
        <dbReference type="SAM" id="MobiDB-lite"/>
    </source>
</evidence>
<feature type="compositionally biased region" description="Low complexity" evidence="1">
    <location>
        <begin position="131"/>
        <end position="141"/>
    </location>
</feature>
<feature type="compositionally biased region" description="Basic residues" evidence="1">
    <location>
        <begin position="96"/>
        <end position="107"/>
    </location>
</feature>
<reference evidence="2" key="1">
    <citation type="journal article" date="2020" name="Stud. Mycol.">
        <title>101 Dothideomycetes genomes: a test case for predicting lifestyles and emergence of pathogens.</title>
        <authorList>
            <person name="Haridas S."/>
            <person name="Albert R."/>
            <person name="Binder M."/>
            <person name="Bloem J."/>
            <person name="Labutti K."/>
            <person name="Salamov A."/>
            <person name="Andreopoulos B."/>
            <person name="Baker S."/>
            <person name="Barry K."/>
            <person name="Bills G."/>
            <person name="Bluhm B."/>
            <person name="Cannon C."/>
            <person name="Castanera R."/>
            <person name="Culley D."/>
            <person name="Daum C."/>
            <person name="Ezra D."/>
            <person name="Gonzalez J."/>
            <person name="Henrissat B."/>
            <person name="Kuo A."/>
            <person name="Liang C."/>
            <person name="Lipzen A."/>
            <person name="Lutzoni F."/>
            <person name="Magnuson J."/>
            <person name="Mondo S."/>
            <person name="Nolan M."/>
            <person name="Ohm R."/>
            <person name="Pangilinan J."/>
            <person name="Park H.-J."/>
            <person name="Ramirez L."/>
            <person name="Alfaro M."/>
            <person name="Sun H."/>
            <person name="Tritt A."/>
            <person name="Yoshinaga Y."/>
            <person name="Zwiers L.-H."/>
            <person name="Turgeon B."/>
            <person name="Goodwin S."/>
            <person name="Spatafora J."/>
            <person name="Crous P."/>
            <person name="Grigoriev I."/>
        </authorList>
    </citation>
    <scope>NUCLEOTIDE SEQUENCE</scope>
    <source>
        <strain evidence="2">CBS 279.74</strain>
    </source>
</reference>
<name>A0A6G1K7A9_9PLEO</name>
<protein>
    <submittedName>
        <fullName evidence="2">Uncharacterized protein</fullName>
    </submittedName>
</protein>
<dbReference type="EMBL" id="MU005771">
    <property type="protein sequence ID" value="KAF2708660.1"/>
    <property type="molecule type" value="Genomic_DNA"/>
</dbReference>